<evidence type="ECO:0000256" key="1">
    <source>
        <dbReference type="SAM" id="SignalP"/>
    </source>
</evidence>
<dbReference type="Proteomes" id="UP001056426">
    <property type="component" value="Chromosome"/>
</dbReference>
<protein>
    <submittedName>
        <fullName evidence="3">SPOR domain-containing protein</fullName>
    </submittedName>
</protein>
<gene>
    <name evidence="3" type="ORF">M9189_03415</name>
</gene>
<evidence type="ECO:0000313" key="4">
    <source>
        <dbReference type="Proteomes" id="UP001056426"/>
    </source>
</evidence>
<name>A0A9J6ZS54_9BACT</name>
<dbReference type="EMBL" id="CP098400">
    <property type="protein sequence ID" value="URW80403.1"/>
    <property type="molecule type" value="Genomic_DNA"/>
</dbReference>
<proteinExistence type="predicted"/>
<accession>A0A9J6ZS54</accession>
<dbReference type="GO" id="GO:0042834">
    <property type="term" value="F:peptidoglycan binding"/>
    <property type="evidence" value="ECO:0007669"/>
    <property type="project" value="InterPro"/>
</dbReference>
<feature type="domain" description="SPOR" evidence="2">
    <location>
        <begin position="62"/>
        <end position="136"/>
    </location>
</feature>
<dbReference type="Pfam" id="PF05036">
    <property type="entry name" value="SPOR"/>
    <property type="match status" value="1"/>
</dbReference>
<feature type="signal peptide" evidence="1">
    <location>
        <begin position="1"/>
        <end position="18"/>
    </location>
</feature>
<organism evidence="3 4">
    <name type="scientific">Xiashengella succiniciproducens</name>
    <dbReference type="NCBI Taxonomy" id="2949635"/>
    <lineage>
        <taxon>Bacteria</taxon>
        <taxon>Pseudomonadati</taxon>
        <taxon>Bacteroidota</taxon>
        <taxon>Bacteroidia</taxon>
        <taxon>Marinilabiliales</taxon>
        <taxon>Marinilabiliaceae</taxon>
        <taxon>Xiashengella</taxon>
    </lineage>
</organism>
<dbReference type="KEGG" id="alkq:M9189_03415"/>
<dbReference type="RefSeq" id="WP_250724578.1">
    <property type="nucleotide sequence ID" value="NZ_CP098400.1"/>
</dbReference>
<sequence length="145" mass="16414">MRKAFLLLFLLGGMAAFAQTSPFDKVKSRSAGEGQITIRQSPDVERSINDYVVSNSRMGGVEGYRIQIYSGTGTNSKHEAQDVRSKFLNQFPNEKVFVEYSAPFMRVRVGSFRHMHEALPLLRKVKASFPSSYIVRDPSIPFNEF</sequence>
<dbReference type="AlphaFoldDB" id="A0A9J6ZS54"/>
<reference evidence="3" key="2">
    <citation type="submission" date="2022-06" db="EMBL/GenBank/DDBJ databases">
        <title>Xiashengella guii gen. nov. sp. nov., a bacterium isolated form anaerobic digestion tank.</title>
        <authorList>
            <person name="Huang H."/>
        </authorList>
    </citation>
    <scope>NUCLEOTIDE SEQUENCE</scope>
    <source>
        <strain evidence="3">Ai-910</strain>
    </source>
</reference>
<feature type="chain" id="PRO_5039929454" evidence="1">
    <location>
        <begin position="19"/>
        <end position="145"/>
    </location>
</feature>
<reference evidence="3" key="1">
    <citation type="submission" date="2022-05" db="EMBL/GenBank/DDBJ databases">
        <authorList>
            <person name="Sun X."/>
        </authorList>
    </citation>
    <scope>NUCLEOTIDE SEQUENCE</scope>
    <source>
        <strain evidence="3">Ai-910</strain>
    </source>
</reference>
<evidence type="ECO:0000313" key="3">
    <source>
        <dbReference type="EMBL" id="URW80403.1"/>
    </source>
</evidence>
<dbReference type="InterPro" id="IPR007730">
    <property type="entry name" value="SPOR-like_dom"/>
</dbReference>
<evidence type="ECO:0000259" key="2">
    <source>
        <dbReference type="Pfam" id="PF05036"/>
    </source>
</evidence>
<keyword evidence="4" id="KW-1185">Reference proteome</keyword>
<keyword evidence="1" id="KW-0732">Signal</keyword>